<proteinExistence type="predicted"/>
<name>A0A2N5CQ30_9CAUL</name>
<dbReference type="AlphaFoldDB" id="A0A2N5CQ30"/>
<evidence type="ECO:0000313" key="2">
    <source>
        <dbReference type="Proteomes" id="UP000234483"/>
    </source>
</evidence>
<reference evidence="1 2" key="1">
    <citation type="submission" date="2017-12" db="EMBL/GenBank/DDBJ databases">
        <title>The genome sequence of Caulobacter flavus CGMCC1 15093.</title>
        <authorList>
            <person name="Gao J."/>
            <person name="Mao X."/>
            <person name="Sun J."/>
        </authorList>
    </citation>
    <scope>NUCLEOTIDE SEQUENCE [LARGE SCALE GENOMIC DNA]</scope>
    <source>
        <strain evidence="1 2">CGMCC1 15093</strain>
    </source>
</reference>
<dbReference type="EMBL" id="PJRQ01000040">
    <property type="protein sequence ID" value="PLR09260.1"/>
    <property type="molecule type" value="Genomic_DNA"/>
</dbReference>
<dbReference type="Proteomes" id="UP000234483">
    <property type="component" value="Unassembled WGS sequence"/>
</dbReference>
<comment type="caution">
    <text evidence="1">The sequence shown here is derived from an EMBL/GenBank/DDBJ whole genome shotgun (WGS) entry which is preliminary data.</text>
</comment>
<evidence type="ECO:0000313" key="1">
    <source>
        <dbReference type="EMBL" id="PLR09260.1"/>
    </source>
</evidence>
<organism evidence="1 2">
    <name type="scientific">Caulobacter flavus</name>
    <dbReference type="NCBI Taxonomy" id="1679497"/>
    <lineage>
        <taxon>Bacteria</taxon>
        <taxon>Pseudomonadati</taxon>
        <taxon>Pseudomonadota</taxon>
        <taxon>Alphaproteobacteria</taxon>
        <taxon>Caulobacterales</taxon>
        <taxon>Caulobacteraceae</taxon>
        <taxon>Caulobacter</taxon>
    </lineage>
</organism>
<gene>
    <name evidence="1" type="ORF">CFHF_19185</name>
</gene>
<dbReference type="RefSeq" id="WP_101714537.1">
    <property type="nucleotide sequence ID" value="NZ_PJRQ01000040.1"/>
</dbReference>
<accession>A0A2N5CQ30</accession>
<protein>
    <submittedName>
        <fullName evidence="1">Uncharacterized protein</fullName>
    </submittedName>
</protein>
<sequence length="110" mass="12497">MFNLFTTRSGRTAPLVLRGAEPVLGGEAFDEHVWCWQLHLSALDAALHRAEAEDRAQERARVQALWDAMDAEETWAVLDELDLLNARGVLVDHLFFEQWQASRMDGYVGD</sequence>